<dbReference type="Pfam" id="PF18737">
    <property type="entry name" value="HEPN_MAE_28990"/>
    <property type="match status" value="1"/>
</dbReference>
<accession>A0AA41QTF1</accession>
<protein>
    <submittedName>
        <fullName evidence="2">MAE_28990/MAE_18760 family HEPN-like nuclease</fullName>
    </submittedName>
</protein>
<feature type="domain" description="MAE-28990/MAE-18760-like HEPN" evidence="1">
    <location>
        <begin position="10"/>
        <end position="209"/>
    </location>
</feature>
<keyword evidence="3" id="KW-1185">Reference proteome</keyword>
<evidence type="ECO:0000259" key="1">
    <source>
        <dbReference type="Pfam" id="PF18737"/>
    </source>
</evidence>
<sequence>MPTLLEGLVDRLDGDLANRRREIVDFRLMVDASSGSRRDLLARACHVMAYAHWEGFVKLAIEVYLDYVLTRGLNVGSLNFGLQSLAVRTPMRLATEPDRSIERIADLLKLLDGRTTERFVVSPHDIVQTGNMTAGTLKALLGCVGLEYLPAYQTREKFIDSVVCGRRHRIAHGEWQPISGDDARAVAGDVLVLCAELNEQIQTAAAYETFLL</sequence>
<dbReference type="InterPro" id="IPR040788">
    <property type="entry name" value="HEPN_MAE_28990"/>
</dbReference>
<dbReference type="RefSeq" id="WP_243011275.1">
    <property type="nucleotide sequence ID" value="NZ_JALGAR010000001.1"/>
</dbReference>
<name>A0AA41QTF1_9MICO</name>
<dbReference type="EMBL" id="JALGAR010000001">
    <property type="protein sequence ID" value="MCI4657326.1"/>
    <property type="molecule type" value="Genomic_DNA"/>
</dbReference>
<dbReference type="AlphaFoldDB" id="A0AA41QTF1"/>
<dbReference type="Proteomes" id="UP001165341">
    <property type="component" value="Unassembled WGS sequence"/>
</dbReference>
<proteinExistence type="predicted"/>
<organism evidence="2 3">
    <name type="scientific">Cryobacterium zhongshanensis</name>
    <dbReference type="NCBI Taxonomy" id="2928153"/>
    <lineage>
        <taxon>Bacteria</taxon>
        <taxon>Bacillati</taxon>
        <taxon>Actinomycetota</taxon>
        <taxon>Actinomycetes</taxon>
        <taxon>Micrococcales</taxon>
        <taxon>Microbacteriaceae</taxon>
        <taxon>Cryobacterium</taxon>
    </lineage>
</organism>
<evidence type="ECO:0000313" key="2">
    <source>
        <dbReference type="EMBL" id="MCI4657326.1"/>
    </source>
</evidence>
<comment type="caution">
    <text evidence="2">The sequence shown here is derived from an EMBL/GenBank/DDBJ whole genome shotgun (WGS) entry which is preliminary data.</text>
</comment>
<gene>
    <name evidence="2" type="ORF">MQH31_05810</name>
</gene>
<reference evidence="2" key="1">
    <citation type="submission" date="2022-03" db="EMBL/GenBank/DDBJ databases">
        <title>Cryobacterium sp. nov. strain ZS14-85, isolated from Antarctic soil.</title>
        <authorList>
            <person name="Li J."/>
            <person name="Niu G."/>
        </authorList>
    </citation>
    <scope>NUCLEOTIDE SEQUENCE</scope>
    <source>
        <strain evidence="2">ZS14-85</strain>
    </source>
</reference>
<evidence type="ECO:0000313" key="3">
    <source>
        <dbReference type="Proteomes" id="UP001165341"/>
    </source>
</evidence>